<dbReference type="PANTHER" id="PTHR36156">
    <property type="entry name" value="SLR2101 PROTEIN"/>
    <property type="match status" value="1"/>
</dbReference>
<dbReference type="OrthoDB" id="5840532at2759"/>
<evidence type="ECO:0000313" key="2">
    <source>
        <dbReference type="Proteomes" id="UP000279236"/>
    </source>
</evidence>
<keyword evidence="2" id="KW-1185">Reference proteome</keyword>
<proteinExistence type="predicted"/>
<comment type="caution">
    <text evidence="1">The sequence shown here is derived from an EMBL/GenBank/DDBJ whole genome shotgun (WGS) entry which is preliminary data.</text>
</comment>
<dbReference type="InterPro" id="IPR014710">
    <property type="entry name" value="RmlC-like_jellyroll"/>
</dbReference>
<evidence type="ECO:0000313" key="1">
    <source>
        <dbReference type="EMBL" id="RSH85124.1"/>
    </source>
</evidence>
<dbReference type="AlphaFoldDB" id="A0A427Y1V4"/>
<protein>
    <recommendedName>
        <fullName evidence="3">Cupin type-1 domain-containing protein</fullName>
    </recommendedName>
</protein>
<name>A0A427Y1V4_9TREE</name>
<dbReference type="EMBL" id="RSCE01000003">
    <property type="protein sequence ID" value="RSH85124.1"/>
    <property type="molecule type" value="Genomic_DNA"/>
</dbReference>
<dbReference type="RefSeq" id="XP_028478572.1">
    <property type="nucleotide sequence ID" value="XM_028622120.1"/>
</dbReference>
<dbReference type="PANTHER" id="PTHR36156:SF2">
    <property type="entry name" value="CUPIN TYPE-2 DOMAIN-CONTAINING PROTEIN"/>
    <property type="match status" value="1"/>
</dbReference>
<dbReference type="GeneID" id="39591260"/>
<sequence length="131" mass="13759">MSFAPFRRILTSHDASDVDGTNVVVFDDLVEIAPIANGNGLSPVYASLGLPIRTKHSTTSEEITATLQDAADIVTPGGTNGRVVVLPPNGSFAMHRTDSVDYNIIISGSGFHVTPSPSGDVQTPVKAGERR</sequence>
<dbReference type="Proteomes" id="UP000279236">
    <property type="component" value="Unassembled WGS sequence"/>
</dbReference>
<organism evidence="1 2">
    <name type="scientific">Apiotrichum porosum</name>
    <dbReference type="NCBI Taxonomy" id="105984"/>
    <lineage>
        <taxon>Eukaryota</taxon>
        <taxon>Fungi</taxon>
        <taxon>Dikarya</taxon>
        <taxon>Basidiomycota</taxon>
        <taxon>Agaricomycotina</taxon>
        <taxon>Tremellomycetes</taxon>
        <taxon>Trichosporonales</taxon>
        <taxon>Trichosporonaceae</taxon>
        <taxon>Apiotrichum</taxon>
    </lineage>
</organism>
<evidence type="ECO:0008006" key="3">
    <source>
        <dbReference type="Google" id="ProtNLM"/>
    </source>
</evidence>
<dbReference type="InterPro" id="IPR047142">
    <property type="entry name" value="OryJ/VirC-like"/>
</dbReference>
<dbReference type="Gene3D" id="2.60.120.10">
    <property type="entry name" value="Jelly Rolls"/>
    <property type="match status" value="1"/>
</dbReference>
<accession>A0A427Y1V4</accession>
<gene>
    <name evidence="1" type="ORF">EHS24_006717</name>
</gene>
<reference evidence="1 2" key="1">
    <citation type="submission" date="2018-11" db="EMBL/GenBank/DDBJ databases">
        <title>Genome sequence of Apiotrichum porosum DSM 27194.</title>
        <authorList>
            <person name="Aliyu H."/>
            <person name="Gorte O."/>
            <person name="Ochsenreither K."/>
        </authorList>
    </citation>
    <scope>NUCLEOTIDE SEQUENCE [LARGE SCALE GENOMIC DNA]</scope>
    <source>
        <strain evidence="1 2">DSM 27194</strain>
    </source>
</reference>